<dbReference type="InParanoid" id="A0A162V925"/>
<evidence type="ECO:0000256" key="1">
    <source>
        <dbReference type="ARBA" id="ARBA00023121"/>
    </source>
</evidence>
<evidence type="ECO:0000313" key="4">
    <source>
        <dbReference type="Proteomes" id="UP000077315"/>
    </source>
</evidence>
<dbReference type="VEuPathDB" id="FungiDB:PHYBLDRAFT_104584"/>
<dbReference type="InterPro" id="IPR022408">
    <property type="entry name" value="Acyl-CoA-binding_prot_CS"/>
</dbReference>
<dbReference type="OrthoDB" id="346910at2759"/>
<accession>A0A162V925</accession>
<dbReference type="AlphaFoldDB" id="A0A162V925"/>
<proteinExistence type="predicted"/>
<dbReference type="GO" id="GO:0006631">
    <property type="term" value="P:fatty acid metabolic process"/>
    <property type="evidence" value="ECO:0007669"/>
    <property type="project" value="TreeGrafter"/>
</dbReference>
<dbReference type="GeneID" id="28988756"/>
<dbReference type="PROSITE" id="PS00880">
    <property type="entry name" value="ACB_1"/>
    <property type="match status" value="1"/>
</dbReference>
<dbReference type="Pfam" id="PF00887">
    <property type="entry name" value="ACBP"/>
    <property type="match status" value="1"/>
</dbReference>
<evidence type="ECO:0000313" key="3">
    <source>
        <dbReference type="EMBL" id="OAD80983.1"/>
    </source>
</evidence>
<dbReference type="PROSITE" id="PS51228">
    <property type="entry name" value="ACB_2"/>
    <property type="match status" value="1"/>
</dbReference>
<keyword evidence="4" id="KW-1185">Reference proteome</keyword>
<evidence type="ECO:0000259" key="2">
    <source>
        <dbReference type="PROSITE" id="PS51228"/>
    </source>
</evidence>
<dbReference type="SUPFAM" id="SSF47027">
    <property type="entry name" value="Acyl-CoA binding protein"/>
    <property type="match status" value="1"/>
</dbReference>
<gene>
    <name evidence="3" type="ORF">PHYBLDRAFT_104584</name>
</gene>
<dbReference type="Gene3D" id="1.20.80.10">
    <property type="match status" value="1"/>
</dbReference>
<dbReference type="STRING" id="763407.A0A162V925"/>
<name>A0A162V925_PHYB8</name>
<feature type="domain" description="ACB" evidence="2">
    <location>
        <begin position="13"/>
        <end position="102"/>
    </location>
</feature>
<dbReference type="Proteomes" id="UP000077315">
    <property type="component" value="Unassembled WGS sequence"/>
</dbReference>
<dbReference type="PANTHER" id="PTHR23310:SF133">
    <property type="entry name" value="COA BINDING PROTEIN, PUTATIVE (AFU_ORTHOLOGUE AFUA_1G12300)-RELATED"/>
    <property type="match status" value="1"/>
</dbReference>
<protein>
    <recommendedName>
        <fullName evidence="2">ACB domain-containing protein</fullName>
    </recommendedName>
</protein>
<dbReference type="PANTHER" id="PTHR23310">
    <property type="entry name" value="ACYL-COA-BINDING PROTEIN, ACBP"/>
    <property type="match status" value="1"/>
</dbReference>
<dbReference type="GO" id="GO:0000062">
    <property type="term" value="F:fatty-acyl-CoA binding"/>
    <property type="evidence" value="ECO:0007669"/>
    <property type="project" value="InterPro"/>
</dbReference>
<dbReference type="PRINTS" id="PR00689">
    <property type="entry name" value="ACOABINDINGP"/>
</dbReference>
<organism evidence="3 4">
    <name type="scientific">Phycomyces blakesleeanus (strain ATCC 8743b / DSM 1359 / FGSC 10004 / NBRC 33097 / NRRL 1555)</name>
    <dbReference type="NCBI Taxonomy" id="763407"/>
    <lineage>
        <taxon>Eukaryota</taxon>
        <taxon>Fungi</taxon>
        <taxon>Fungi incertae sedis</taxon>
        <taxon>Mucoromycota</taxon>
        <taxon>Mucoromycotina</taxon>
        <taxon>Mucoromycetes</taxon>
        <taxon>Mucorales</taxon>
        <taxon>Phycomycetaceae</taxon>
        <taxon>Phycomyces</taxon>
    </lineage>
</organism>
<dbReference type="EMBL" id="KV440971">
    <property type="protein sequence ID" value="OAD80983.1"/>
    <property type="molecule type" value="Genomic_DNA"/>
</dbReference>
<reference evidence="4" key="1">
    <citation type="submission" date="2015-06" db="EMBL/GenBank/DDBJ databases">
        <title>Expansion of signal transduction pathways in fungi by whole-genome duplication.</title>
        <authorList>
            <consortium name="DOE Joint Genome Institute"/>
            <person name="Corrochano L.M."/>
            <person name="Kuo A."/>
            <person name="Marcet-Houben M."/>
            <person name="Polaino S."/>
            <person name="Salamov A."/>
            <person name="Villalobos J.M."/>
            <person name="Alvarez M.I."/>
            <person name="Avalos J."/>
            <person name="Benito E.P."/>
            <person name="Benoit I."/>
            <person name="Burger G."/>
            <person name="Camino L.P."/>
            <person name="Canovas D."/>
            <person name="Cerda-Olmedo E."/>
            <person name="Cheng J.-F."/>
            <person name="Dominguez A."/>
            <person name="Elias M."/>
            <person name="Eslava A.P."/>
            <person name="Glaser F."/>
            <person name="Grimwood J."/>
            <person name="Gutierrez G."/>
            <person name="Heitman J."/>
            <person name="Henrissat B."/>
            <person name="Iturriaga E.A."/>
            <person name="Lang B.F."/>
            <person name="Lavin J.L."/>
            <person name="Lee S."/>
            <person name="Li W."/>
            <person name="Lindquist E."/>
            <person name="Lopez-Garcia S."/>
            <person name="Luque E.M."/>
            <person name="Marcos A.T."/>
            <person name="Martin J."/>
            <person name="McCluskey K."/>
            <person name="Medina H.R."/>
            <person name="Miralles-Duran A."/>
            <person name="Miyazaki A."/>
            <person name="Munoz-Torres E."/>
            <person name="Oguiza J.A."/>
            <person name="Ohm R."/>
            <person name="Olmedo M."/>
            <person name="Orejas M."/>
            <person name="Ortiz-Castellanos L."/>
            <person name="Pisabarro A.G."/>
            <person name="Rodriguez-Romero J."/>
            <person name="Ruiz-Herrera J."/>
            <person name="Ruiz-Vazquez R."/>
            <person name="Sanz C."/>
            <person name="Schackwitz W."/>
            <person name="Schmutz J."/>
            <person name="Shahriari M."/>
            <person name="Shelest E."/>
            <person name="Silva-Franco F."/>
            <person name="Soanes D."/>
            <person name="Syed K."/>
            <person name="Tagua V.G."/>
            <person name="Talbot N.J."/>
            <person name="Thon M."/>
            <person name="De vries R.P."/>
            <person name="Wiebenga A."/>
            <person name="Yadav J.S."/>
            <person name="Braun E.L."/>
            <person name="Baker S."/>
            <person name="Garre V."/>
            <person name="Horwitz B."/>
            <person name="Torres-Martinez S."/>
            <person name="Idnurm A."/>
            <person name="Herrera-Estrella A."/>
            <person name="Gabaldon T."/>
            <person name="Grigoriev I.V."/>
        </authorList>
    </citation>
    <scope>NUCLEOTIDE SEQUENCE [LARGE SCALE GENOMIC DNA]</scope>
    <source>
        <strain evidence="4">NRRL 1555(-)</strain>
    </source>
</reference>
<dbReference type="RefSeq" id="XP_018299023.1">
    <property type="nucleotide sequence ID" value="XM_018427850.1"/>
</dbReference>
<dbReference type="InterPro" id="IPR014352">
    <property type="entry name" value="FERM/acyl-CoA-bd_prot_sf"/>
</dbReference>
<keyword evidence="1" id="KW-0446">Lipid-binding</keyword>
<dbReference type="InterPro" id="IPR035984">
    <property type="entry name" value="Acyl-CoA-binding_sf"/>
</dbReference>
<dbReference type="InterPro" id="IPR000582">
    <property type="entry name" value="Acyl-CoA-binding_protein"/>
</dbReference>
<sequence>MSAIPSHVSERYINSRYNKALNIVQHLSASSSVQPTKEEKLELYALYKQVSHGNVNTPRPGMFDLVGKAKWDAWKNQESMAAIEAKYRYVDLLLRVASEVSVIKGFFD</sequence>